<feature type="region of interest" description="Disordered" evidence="5">
    <location>
        <begin position="380"/>
        <end position="421"/>
    </location>
</feature>
<protein>
    <submittedName>
        <fullName evidence="7">Nestin</fullName>
    </submittedName>
</protein>
<feature type="region of interest" description="Disordered" evidence="5">
    <location>
        <begin position="643"/>
        <end position="755"/>
    </location>
</feature>
<feature type="region of interest" description="Disordered" evidence="5">
    <location>
        <begin position="782"/>
        <end position="855"/>
    </location>
</feature>
<feature type="compositionally biased region" description="Basic and acidic residues" evidence="5">
    <location>
        <begin position="400"/>
        <end position="421"/>
    </location>
</feature>
<feature type="compositionally biased region" description="Polar residues" evidence="5">
    <location>
        <begin position="1657"/>
        <end position="1667"/>
    </location>
</feature>
<evidence type="ECO:0000256" key="1">
    <source>
        <dbReference type="ARBA" id="ARBA00022754"/>
    </source>
</evidence>
<feature type="compositionally biased region" description="Acidic residues" evidence="5">
    <location>
        <begin position="1096"/>
        <end position="1106"/>
    </location>
</feature>
<feature type="region of interest" description="Disordered" evidence="5">
    <location>
        <begin position="2007"/>
        <end position="2037"/>
    </location>
</feature>
<dbReference type="PROSITE" id="PS00226">
    <property type="entry name" value="IF_ROD_1"/>
    <property type="match status" value="1"/>
</dbReference>
<feature type="compositionally biased region" description="Polar residues" evidence="5">
    <location>
        <begin position="1313"/>
        <end position="1323"/>
    </location>
</feature>
<evidence type="ECO:0000256" key="3">
    <source>
        <dbReference type="RuleBase" id="RU000685"/>
    </source>
</evidence>
<feature type="compositionally biased region" description="Basic and acidic residues" evidence="5">
    <location>
        <begin position="1265"/>
        <end position="1276"/>
    </location>
</feature>
<feature type="region of interest" description="Disordered" evidence="5">
    <location>
        <begin position="2458"/>
        <end position="2498"/>
    </location>
</feature>
<feature type="compositionally biased region" description="Basic and acidic residues" evidence="5">
    <location>
        <begin position="972"/>
        <end position="983"/>
    </location>
</feature>
<feature type="compositionally biased region" description="Basic and acidic residues" evidence="5">
    <location>
        <begin position="1557"/>
        <end position="1569"/>
    </location>
</feature>
<keyword evidence="1 3" id="KW-0403">Intermediate filament</keyword>
<feature type="compositionally biased region" description="Basic and acidic residues" evidence="5">
    <location>
        <begin position="1619"/>
        <end position="1630"/>
    </location>
</feature>
<feature type="compositionally biased region" description="Basic and acidic residues" evidence="5">
    <location>
        <begin position="1592"/>
        <end position="1601"/>
    </location>
</feature>
<dbReference type="SMART" id="SM01391">
    <property type="entry name" value="Filament"/>
    <property type="match status" value="1"/>
</dbReference>
<evidence type="ECO:0000313" key="8">
    <source>
        <dbReference type="Proteomes" id="UP001108240"/>
    </source>
</evidence>
<reference evidence="7" key="2">
    <citation type="submission" date="2025-09" db="UniProtKB">
        <authorList>
            <consortium name="Ensembl"/>
        </authorList>
    </citation>
    <scope>IDENTIFICATION</scope>
</reference>
<feature type="compositionally biased region" description="Polar residues" evidence="5">
    <location>
        <begin position="1950"/>
        <end position="1960"/>
    </location>
</feature>
<feature type="compositionally biased region" description="Basic and acidic residues" evidence="5">
    <location>
        <begin position="1008"/>
        <end position="1017"/>
    </location>
</feature>
<feature type="region of interest" description="Disordered" evidence="5">
    <location>
        <begin position="489"/>
        <end position="572"/>
    </location>
</feature>
<feature type="compositionally biased region" description="Basic and acidic residues" evidence="5">
    <location>
        <begin position="2706"/>
        <end position="2724"/>
    </location>
</feature>
<feature type="compositionally biased region" description="Basic and acidic residues" evidence="5">
    <location>
        <begin position="1849"/>
        <end position="1870"/>
    </location>
</feature>
<evidence type="ECO:0000256" key="2">
    <source>
        <dbReference type="ARBA" id="ARBA00023054"/>
    </source>
</evidence>
<evidence type="ECO:0000259" key="6">
    <source>
        <dbReference type="SMART" id="SM01391"/>
    </source>
</evidence>
<feature type="compositionally biased region" description="Basic and acidic residues" evidence="5">
    <location>
        <begin position="1328"/>
        <end position="1342"/>
    </location>
</feature>
<feature type="compositionally biased region" description="Basic and acidic residues" evidence="5">
    <location>
        <begin position="1884"/>
        <end position="1893"/>
    </location>
</feature>
<dbReference type="SUPFAM" id="SSF64593">
    <property type="entry name" value="Intermediate filament protein, coiled coil region"/>
    <property type="match status" value="2"/>
</dbReference>
<dbReference type="GO" id="GO:0019215">
    <property type="term" value="F:intermediate filament binding"/>
    <property type="evidence" value="ECO:0007669"/>
    <property type="project" value="InterPro"/>
</dbReference>
<feature type="region of interest" description="Disordered" evidence="5">
    <location>
        <begin position="944"/>
        <end position="1044"/>
    </location>
</feature>
<dbReference type="GO" id="GO:0031730">
    <property type="term" value="F:CCR5 chemokine receptor binding"/>
    <property type="evidence" value="ECO:0007669"/>
    <property type="project" value="TreeGrafter"/>
</dbReference>
<feature type="compositionally biased region" description="Basic and acidic residues" evidence="5">
    <location>
        <begin position="1415"/>
        <end position="1424"/>
    </location>
</feature>
<feature type="compositionally biased region" description="Basic and acidic residues" evidence="5">
    <location>
        <begin position="1911"/>
        <end position="1926"/>
    </location>
</feature>
<evidence type="ECO:0000256" key="4">
    <source>
        <dbReference type="SAM" id="Coils"/>
    </source>
</evidence>
<organism evidence="7 8">
    <name type="scientific">Cyprinus carpio carpio</name>
    <dbReference type="NCBI Taxonomy" id="630221"/>
    <lineage>
        <taxon>Eukaryota</taxon>
        <taxon>Metazoa</taxon>
        <taxon>Chordata</taxon>
        <taxon>Craniata</taxon>
        <taxon>Vertebrata</taxon>
        <taxon>Euteleostomi</taxon>
        <taxon>Actinopterygii</taxon>
        <taxon>Neopterygii</taxon>
        <taxon>Teleostei</taxon>
        <taxon>Ostariophysi</taxon>
        <taxon>Cypriniformes</taxon>
        <taxon>Cyprinidae</taxon>
        <taxon>Cyprininae</taxon>
        <taxon>Cyprinus</taxon>
    </lineage>
</organism>
<feature type="compositionally biased region" description="Basic and acidic residues" evidence="5">
    <location>
        <begin position="2177"/>
        <end position="2186"/>
    </location>
</feature>
<feature type="region of interest" description="Disordered" evidence="5">
    <location>
        <begin position="2110"/>
        <end position="2293"/>
    </location>
</feature>
<name>A0A9J7YV09_CYPCA</name>
<feature type="compositionally biased region" description="Acidic residues" evidence="5">
    <location>
        <begin position="2736"/>
        <end position="2748"/>
    </location>
</feature>
<feature type="region of interest" description="Disordered" evidence="5">
    <location>
        <begin position="1950"/>
        <end position="1981"/>
    </location>
</feature>
<feature type="compositionally biased region" description="Basic and acidic residues" evidence="5">
    <location>
        <begin position="678"/>
        <end position="689"/>
    </location>
</feature>
<feature type="compositionally biased region" description="Polar residues" evidence="5">
    <location>
        <begin position="2261"/>
        <end position="2273"/>
    </location>
</feature>
<dbReference type="PANTHER" id="PTHR47051:SF1">
    <property type="entry name" value="NESTIN"/>
    <property type="match status" value="1"/>
</dbReference>
<sequence length="2748" mass="309444">MEFLGGRLPFTQFQEEKYQMLELNQRLESYLGHVKLLEEENKLLREEIHTLKSSKEPSGQRKAQEEALSQARRMLEEAWRKKDHVVLEVENLMEDIEVVSIQRQKAKNAKAEAQRKLMESRKELEEERRAQIWLREKAGQLEKDLLLQMQVHQENMETSQASLKQTKQVLMAPHPTQTTSIPDLGQEYSHRAAQAWQEATNNYQRLFGRLEESLNQAKANMAKIHQEKRENQHQVQHLAKELESTKTKRQMLEKNVVQQREEHTQELQHLQAQVDALELEKDNLGQQIDSLMVDRQNLLQAKMSLGLEVATYRALLDSEGLRTDRPTTKKTSSAFFLDVLSKPTGTRPASQTTAASCNVSNTVSTSHRSITSSRTLLTRATPSWSPTQGTPQRTPTRTSVTEKTEVHISEETEKAAEESVDHLQQEKVHEGMVLAITLPKTAAEPEPQLKPEDTEIKEDEPIQFKKAQVVECKTDASALISVSADQPSNLYQTPETESWAGPFTDPAGGSEEGKDEDTEVSFEMAQISHAPKVAWEQNKSVADDEKNDASEMDARSENISESRTFACEDAENDDETLKSTHISANTNIMGSSFLEQGTLDLVGDFGYHEDLMKVNKQDNVSNISEEGREQMNSETDAAIDSINELDKQEAIEPQNEVKVVSPDSEEEEENETNIVADTEDKKEDENVTEREEEEEIDLIKSDFSVLDEGIDSPKNSDHQESLEKTVLPTEPHSDQTVNEEDPLKPEDTEIKEDEPIQFNLAQMVECKTDASALISVSADQPSNLYQTPETESWAGPFTDPAGDSEEGKDEDTEVSFEMAQISHAPTVAWEENKTVGEDEKDDASEMDVRSENISGSHTFACEDAWNDEETLKSSHISANTNIMGSSFLKQGTLDLVGDFGYHEDLLNVDKQDNVSNISEEGREQMNSETEAVIYSINELDKQEAIEPQNEVKVVSPDSEEEEENETNIVADTEDKKEDENVTEREEEEEIDLIKSDFSVLDEGIDSPKNSDHQESLEKTVLPTEPHSDQTVNEEDPLKPEDTEIKEDEPIQFNLAQMVECKTDASALISVSADQPSNLYQTPETESWAGPFTDPAGDSEEGKDEDTEVSFEMAQISHAPTVAWEENKTVGEDEKDDVSEMDVRSENISGSHTFACEDAWNDEETLKSSHISANTNIMGSSFLKQGTLDLVGDFGYHEDLMKVDKQDNVSNISEEGREQMNSETEAVIDSINEWDRQEEIEPENEMKVVSPDSEEEEDETNIVANTEDKKEDENVTEREEEEEIDVIKSDFSVLDEGVDSPKNSDHQESLEKTVLSTEPHSDQTVNEEDPLKPEDTEIKGDEPIQFKKAQVVECKTDASALISVLADQPSNLYQTPETESRADPFTDPAGDSEEGKDEDTELSFEMAQISHAPKVAWEENKTVAEDEKDDTSEMDVRSENISESHTFACEDAWNDEETLKSSHISANTNIMGSSFLEQGTLDLVGEIGYHEDLMKVDKQDNVSNISEEGREQMNSETEAAIDSINEWDRQEEIEPENEMKVVSPDSEEEEENETNVADTKDKKEDENVTEREEEIEVIKSDFSVLDEGIDSPKNSDHQESLEKTVLPTELHSDQTVNEEDPLKPEDTEIKGDEPIQFNLAQMVECKTDASALISVSADQPSNLYQTPETESRAGPFTDPAGDSEGGKDEDTKVSFEMAQISHAPMVAWEENKTVAEDRKNDATEMDVRSENISESHTFACEDAWNDNETLKSSHISANTSIMGSSFLEQGTLDLVGDFGYHEDLMNVDKHDNVSNISEEGIEQMNSESDAAIDSINEWDRQEEIEPENEMKVVSPDSDEEEEDETNIVADTKDKKEDENVTEREEEIKVIKSDFSVLDEGVDSPKNSDHQESLEKTVLPTEPHSDQTVNEEDPLKPEDTEIKEDEPIQFKKAQMVECKTYASALTTVSADQPSNLYQTPETESGAGPFTDPAGDSEEGKDEDTEVCFEMAQISHTPTVAWEQNKTIAEDEKDDASEMDVKSENISESHRFAYEDAENDDDTLKSTHISANTNIMGSSFLEQGTLDLVGDFGYHEDLMKVDKQDNVSNISEEGREQMNSETEAVIDSINEWDRQEAIEPENEMKVVSPDSEEEEENETNIVADTEDKKEDENVTEREEEEVEVIKSDFSVLDEGIDSPKNSDHQESLEKTVLPTELHSDQTVNEEDYLPEESEGEEENQGEDDDSPNITSWRTDPGEYDSYSQENTIADTRPLIRYKSDEETNGNVLTSHLISETSDSEDEKERMEGGHWNDSASKCFNTMEDLAEEPDLEVTGEMMTEDVVSKEEVQEGDRVCIMLQSDSEVHESLDMVEKESARIELKVNLEEDSDVIKEIRKDEDHNVKVYEQPQLTENQLMHTEQPEDETVHSYESQKHPISFPETSHQLKNLFETPSTLTMFQDSAATKDPEDFLDVSMHTSMDLTESRSLESKISSQPDNLTSDIPNSDQEEGNSSEDESPNASQCFQNTSLLKVATLNEQPFTFTNGVSKADSVSDVNNLPEEVLSKEKNTEEPKAAQIDDWENSNIWSKSINAPDAAEITHASTIDENTGVFPVNVTESLDIPNKMAENIFGKFEEHLERTVESFSEKVLTVMDFESTSSGEKEELQSKEKKSEIHSFFSTSMKEDFWSQGEMEMAANYDPAETEDLNQAMVFGEEWRDMEGMPMANVSPKEKMDILKGQDEKHKDEQPTQSKMVLSYDSVDEEDSWSSGDE</sequence>
<feature type="compositionally biased region" description="Basic and acidic residues" evidence="5">
    <location>
        <begin position="541"/>
        <end position="560"/>
    </location>
</feature>
<feature type="region of interest" description="Disordered" evidence="5">
    <location>
        <begin position="1211"/>
        <end position="1342"/>
    </location>
</feature>
<dbReference type="GeneTree" id="ENSGT00940000167106"/>
<feature type="domain" description="IF rod" evidence="6">
    <location>
        <begin position="15"/>
        <end position="322"/>
    </location>
</feature>
<evidence type="ECO:0000256" key="5">
    <source>
        <dbReference type="SAM" id="MobiDB-lite"/>
    </source>
</evidence>
<feature type="compositionally biased region" description="Acidic residues" evidence="5">
    <location>
        <begin position="1389"/>
        <end position="1401"/>
    </location>
</feature>
<dbReference type="Gene3D" id="1.20.5.1160">
    <property type="entry name" value="Vasodilator-stimulated phosphoprotein"/>
    <property type="match status" value="1"/>
</dbReference>
<feature type="region of interest" description="Disordered" evidence="5">
    <location>
        <begin position="1657"/>
        <end position="1689"/>
    </location>
</feature>
<dbReference type="GO" id="GO:0030844">
    <property type="term" value="P:positive regulation of intermediate filament depolymerization"/>
    <property type="evidence" value="ECO:0007669"/>
    <property type="project" value="TreeGrafter"/>
</dbReference>
<feature type="compositionally biased region" description="Polar residues" evidence="5">
    <location>
        <begin position="2385"/>
        <end position="2394"/>
    </location>
</feature>
<dbReference type="Gene3D" id="1.20.5.170">
    <property type="match status" value="1"/>
</dbReference>
<proteinExistence type="inferred from homology"/>
<feature type="region of interest" description="Disordered" evidence="5">
    <location>
        <begin position="1124"/>
        <end position="1145"/>
    </location>
</feature>
<dbReference type="GO" id="GO:0005882">
    <property type="term" value="C:intermediate filament"/>
    <property type="evidence" value="ECO:0007669"/>
    <property type="project" value="UniProtKB-KW"/>
</dbReference>
<dbReference type="InterPro" id="IPR031211">
    <property type="entry name" value="Nestin"/>
</dbReference>
<reference evidence="7" key="1">
    <citation type="submission" date="2025-08" db="UniProtKB">
        <authorList>
            <consortium name="Ensembl"/>
        </authorList>
    </citation>
    <scope>IDENTIFICATION</scope>
</reference>
<feature type="compositionally biased region" description="Polar residues" evidence="5">
    <location>
        <begin position="2466"/>
        <end position="2482"/>
    </location>
</feature>
<dbReference type="Proteomes" id="UP001108240">
    <property type="component" value="Unplaced"/>
</dbReference>
<evidence type="ECO:0000313" key="7">
    <source>
        <dbReference type="Ensembl" id="ENSCCRP00000122478.1"/>
    </source>
</evidence>
<dbReference type="InterPro" id="IPR018039">
    <property type="entry name" value="IF_conserved"/>
</dbReference>
<feature type="region of interest" description="Disordered" evidence="5">
    <location>
        <begin position="1370"/>
        <end position="1442"/>
    </location>
</feature>
<feature type="compositionally biased region" description="Low complexity" evidence="5">
    <location>
        <begin position="380"/>
        <end position="398"/>
    </location>
</feature>
<feature type="coiled-coil region" evidence="4">
    <location>
        <begin position="207"/>
        <end position="294"/>
    </location>
</feature>
<dbReference type="Pfam" id="PF00038">
    <property type="entry name" value="Filament"/>
    <property type="match status" value="1"/>
</dbReference>
<dbReference type="Ensembl" id="ENSCCRT00000120582.1">
    <property type="protein sequence ID" value="ENSCCRP00000122478.1"/>
    <property type="gene ID" value="ENSCCRG00000040152.2"/>
</dbReference>
<feature type="compositionally biased region" description="Acidic residues" evidence="5">
    <location>
        <begin position="802"/>
        <end position="814"/>
    </location>
</feature>
<feature type="compositionally biased region" description="Acidic residues" evidence="5">
    <location>
        <begin position="2483"/>
        <end position="2494"/>
    </location>
</feature>
<comment type="similarity">
    <text evidence="3">Belongs to the intermediate filament family.</text>
</comment>
<feature type="compositionally biased region" description="Basic and acidic residues" evidence="5">
    <location>
        <begin position="2142"/>
        <end position="2153"/>
    </location>
</feature>
<feature type="region of interest" description="Disordered" evidence="5">
    <location>
        <begin position="1505"/>
        <end position="1630"/>
    </location>
</feature>
<feature type="compositionally biased region" description="Basic and acidic residues" evidence="5">
    <location>
        <begin position="714"/>
        <end position="723"/>
    </location>
</feature>
<accession>A0A9J7YV09</accession>
<feature type="region of interest" description="Disordered" evidence="5">
    <location>
        <begin position="2702"/>
        <end position="2748"/>
    </location>
</feature>
<feature type="compositionally biased region" description="Acidic residues" evidence="5">
    <location>
        <begin position="1835"/>
        <end position="1844"/>
    </location>
</feature>
<feature type="region of interest" description="Disordered" evidence="5">
    <location>
        <begin position="2384"/>
        <end position="2408"/>
    </location>
</feature>
<dbReference type="InterPro" id="IPR039008">
    <property type="entry name" value="IF_rod_dom"/>
</dbReference>
<dbReference type="OMA" id="LTEFNEM"/>
<feature type="compositionally biased region" description="Acidic residues" evidence="5">
    <location>
        <begin position="1972"/>
        <end position="1981"/>
    </location>
</feature>
<dbReference type="PANTHER" id="PTHR47051">
    <property type="entry name" value="NESTIN"/>
    <property type="match status" value="1"/>
</dbReference>
<feature type="compositionally biased region" description="Basic and acidic residues" evidence="5">
    <location>
        <begin position="1301"/>
        <end position="1310"/>
    </location>
</feature>
<feature type="coiled-coil region" evidence="4">
    <location>
        <begin position="89"/>
        <end position="130"/>
    </location>
</feature>
<feature type="coiled-coil region" evidence="4">
    <location>
        <begin position="20"/>
        <end position="54"/>
    </location>
</feature>
<feature type="compositionally biased region" description="Acidic residues" evidence="5">
    <location>
        <begin position="2200"/>
        <end position="2223"/>
    </location>
</feature>
<keyword evidence="8" id="KW-1185">Reference proteome</keyword>
<feature type="compositionally biased region" description="Basic and acidic residues" evidence="5">
    <location>
        <begin position="2016"/>
        <end position="2031"/>
    </location>
</feature>
<keyword evidence="2 4" id="KW-0175">Coiled coil</keyword>
<feature type="region of interest" description="Disordered" evidence="5">
    <location>
        <begin position="1818"/>
        <end position="1926"/>
    </location>
</feature>
<feature type="region of interest" description="Disordered" evidence="5">
    <location>
        <begin position="1076"/>
        <end position="1106"/>
    </location>
</feature>